<dbReference type="CDD" id="cd00082">
    <property type="entry name" value="HisKA"/>
    <property type="match status" value="1"/>
</dbReference>
<feature type="domain" description="Histidine kinase" evidence="15">
    <location>
        <begin position="668"/>
        <end position="882"/>
    </location>
</feature>
<dbReference type="InterPro" id="IPR029151">
    <property type="entry name" value="Sensor-like_sf"/>
</dbReference>
<dbReference type="InterPro" id="IPR000014">
    <property type="entry name" value="PAS"/>
</dbReference>
<evidence type="ECO:0000259" key="17">
    <source>
        <dbReference type="PROSITE" id="PS50113"/>
    </source>
</evidence>
<dbReference type="KEGG" id="din:Selin_0709"/>
<dbReference type="PROSITE" id="PS50112">
    <property type="entry name" value="PAS"/>
    <property type="match status" value="2"/>
</dbReference>
<feature type="transmembrane region" description="Helical" evidence="14">
    <location>
        <begin position="292"/>
        <end position="312"/>
    </location>
</feature>
<dbReference type="PANTHER" id="PTHR43304">
    <property type="entry name" value="PHYTOCHROME-LIKE PROTEIN CPH1"/>
    <property type="match status" value="1"/>
</dbReference>
<keyword evidence="5" id="KW-0597">Phosphoprotein</keyword>
<dbReference type="Pfam" id="PF08448">
    <property type="entry name" value="PAS_4"/>
    <property type="match status" value="1"/>
</dbReference>
<evidence type="ECO:0000256" key="11">
    <source>
        <dbReference type="ARBA" id="ARBA00022989"/>
    </source>
</evidence>
<dbReference type="InterPro" id="IPR000700">
    <property type="entry name" value="PAS-assoc_C"/>
</dbReference>
<sequence>MASDLSVIRYSSPFSRIRTLLLLILLVFLTTVGLALFSHSFMKEHMLRQQLNATDDLLSTVVSSSITPWVATRLHYLDTLSNDSALHGAIHSGNFPPELLNRWQALLDFTDDVFFVYFGNTTTGEVTLLPDDTPLPPDFNMYERPWYKKAMENPGEVGWTDLYPEIITGISQISAVVAVSDLENSSHLGVMAIDVSLGQLQRILSTVELPEGAELVLYDRHQQPITASRLQPRYEHLWRSEYLPLRENGYLTAPGGTVVFLSSMDIPETGWRLVLFTPHHSFYEPIYPLRNAGIAVGLLVLVLSLIVLLRFLRALSRRTSNLARYFQEATCDAFVPRRIITGDDEFAILNDQFNSVICERKRAEEALAESRRQLSSLMSNLPGIAYRCRNDEHWTMEFVSEGCQELTGYAAGDLVLNRVISFNDIIHPGERDAISRKWSDVLKERGVFRHEYRITTADKQERWVWEQGRGVYDSQGNLVALEGFITDVSARKEAEKILLEFNQQLSKRVEAEVRSRTQSETNFQVLFEKSPEGILILSEQGIFVECNPMGAHILGYTPEEIIGRSPAEISPDQQPLLSESSGQKMFGILQQAFCQEMTRFEWVHLHKLGAEVILEVVLTPITRGECRELLVVWRDMTEVYRLQQEREQQCAIVIQQAKMAELGSMIGAIAHQWNQPLSTISVIAQGVVDMYEHDELSHGELSDSIATILQQIAFMGQTIEDFRTFFIPSRQAVAFDVVASVVQVQNLLKLRLMNQNITVRVENSASQLAIGYPGEFKQVVLNLINNACDAFDERHVAQPEILVRVSLDGPRVAVAVCDNGGGIPEELLPEKLFEAFISSKGEKGSGIGLWMSRLIVEKMHGSIRAFNEGDGACFEIRLPGQLSPVQGQADPLSAVEE</sequence>
<evidence type="ECO:0000256" key="5">
    <source>
        <dbReference type="ARBA" id="ARBA00022553"/>
    </source>
</evidence>
<dbReference type="InterPro" id="IPR005467">
    <property type="entry name" value="His_kinase_dom"/>
</dbReference>
<comment type="catalytic activity">
    <reaction evidence="1">
        <text>ATP + protein L-histidine = ADP + protein N-phospho-L-histidine.</text>
        <dbReference type="EC" id="2.7.13.3"/>
    </reaction>
</comment>
<dbReference type="Proteomes" id="UP000002572">
    <property type="component" value="Chromosome"/>
</dbReference>
<dbReference type="InterPro" id="IPR003594">
    <property type="entry name" value="HATPase_dom"/>
</dbReference>
<evidence type="ECO:0000256" key="7">
    <source>
        <dbReference type="ARBA" id="ARBA00022692"/>
    </source>
</evidence>
<evidence type="ECO:0000256" key="2">
    <source>
        <dbReference type="ARBA" id="ARBA00004651"/>
    </source>
</evidence>
<evidence type="ECO:0000256" key="14">
    <source>
        <dbReference type="SAM" id="Phobius"/>
    </source>
</evidence>
<feature type="transmembrane region" description="Helical" evidence="14">
    <location>
        <begin position="20"/>
        <end position="42"/>
    </location>
</feature>
<dbReference type="EC" id="2.7.13.3" evidence="3"/>
<name>E6W1S1_DESIS</name>
<dbReference type="InterPro" id="IPR001610">
    <property type="entry name" value="PAC"/>
</dbReference>
<evidence type="ECO:0000259" key="16">
    <source>
        <dbReference type="PROSITE" id="PS50112"/>
    </source>
</evidence>
<organism evidence="18 19">
    <name type="scientific">Desulfurispirillum indicum (strain ATCC BAA-1389 / DSM 22839 / S5)</name>
    <dbReference type="NCBI Taxonomy" id="653733"/>
    <lineage>
        <taxon>Bacteria</taxon>
        <taxon>Pseudomonadati</taxon>
        <taxon>Chrysiogenota</taxon>
        <taxon>Chrysiogenia</taxon>
        <taxon>Chrysiogenales</taxon>
        <taxon>Chrysiogenaceae</taxon>
        <taxon>Desulfurispirillum</taxon>
    </lineage>
</organism>
<dbReference type="SUPFAM" id="SSF55874">
    <property type="entry name" value="ATPase domain of HSP90 chaperone/DNA topoisomerase II/histidine kinase"/>
    <property type="match status" value="1"/>
</dbReference>
<dbReference type="InterPro" id="IPR052162">
    <property type="entry name" value="Sensor_kinase/Photoreceptor"/>
</dbReference>
<dbReference type="InterPro" id="IPR036890">
    <property type="entry name" value="HATPase_C_sf"/>
</dbReference>
<dbReference type="InterPro" id="IPR033479">
    <property type="entry name" value="dCache_1"/>
</dbReference>
<keyword evidence="13 14" id="KW-0472">Membrane</keyword>
<dbReference type="RefSeq" id="WP_013505341.1">
    <property type="nucleotide sequence ID" value="NC_014836.1"/>
</dbReference>
<keyword evidence="4" id="KW-1003">Cell membrane</keyword>
<evidence type="ECO:0000256" key="4">
    <source>
        <dbReference type="ARBA" id="ARBA00022475"/>
    </source>
</evidence>
<proteinExistence type="predicted"/>
<keyword evidence="9" id="KW-0418">Kinase</keyword>
<evidence type="ECO:0000313" key="18">
    <source>
        <dbReference type="EMBL" id="ADU65453.1"/>
    </source>
</evidence>
<dbReference type="InterPro" id="IPR013656">
    <property type="entry name" value="PAS_4"/>
</dbReference>
<keyword evidence="12" id="KW-0902">Two-component regulatory system</keyword>
<evidence type="ECO:0000256" key="8">
    <source>
        <dbReference type="ARBA" id="ARBA00022741"/>
    </source>
</evidence>
<evidence type="ECO:0000256" key="13">
    <source>
        <dbReference type="ARBA" id="ARBA00023136"/>
    </source>
</evidence>
<keyword evidence="7 14" id="KW-0812">Transmembrane</keyword>
<dbReference type="PRINTS" id="PR00344">
    <property type="entry name" value="BCTRLSENSOR"/>
</dbReference>
<reference evidence="18 19" key="1">
    <citation type="submission" date="2010-12" db="EMBL/GenBank/DDBJ databases">
        <title>Complete sequence of Desulfurispirillum indicum S5.</title>
        <authorList>
            <consortium name="US DOE Joint Genome Institute"/>
            <person name="Lucas S."/>
            <person name="Copeland A."/>
            <person name="Lapidus A."/>
            <person name="Cheng J.-F."/>
            <person name="Goodwin L."/>
            <person name="Pitluck S."/>
            <person name="Chertkov O."/>
            <person name="Held B."/>
            <person name="Detter J.C."/>
            <person name="Han C."/>
            <person name="Tapia R."/>
            <person name="Land M."/>
            <person name="Hauser L."/>
            <person name="Kyrpides N."/>
            <person name="Ivanova N."/>
            <person name="Mikhailova N."/>
            <person name="Haggblom M."/>
            <person name="Rauschenbach I."/>
            <person name="Bini E."/>
            <person name="Woyke T."/>
        </authorList>
    </citation>
    <scope>NUCLEOTIDE SEQUENCE [LARGE SCALE GENOMIC DNA]</scope>
    <source>
        <strain evidence="19">ATCC BAA-1389 / DSM 22839 / S5</strain>
    </source>
</reference>
<dbReference type="EMBL" id="CP002432">
    <property type="protein sequence ID" value="ADU65453.1"/>
    <property type="molecule type" value="Genomic_DNA"/>
</dbReference>
<dbReference type="Gene3D" id="3.30.450.20">
    <property type="entry name" value="PAS domain"/>
    <property type="match status" value="3"/>
</dbReference>
<dbReference type="SMART" id="SM00086">
    <property type="entry name" value="PAC"/>
    <property type="match status" value="2"/>
</dbReference>
<dbReference type="HOGENOM" id="CLU_322569_0_0_0"/>
<evidence type="ECO:0000256" key="9">
    <source>
        <dbReference type="ARBA" id="ARBA00022777"/>
    </source>
</evidence>
<dbReference type="SMART" id="SM00091">
    <property type="entry name" value="PAS"/>
    <property type="match status" value="2"/>
</dbReference>
<evidence type="ECO:0000259" key="15">
    <source>
        <dbReference type="PROSITE" id="PS50109"/>
    </source>
</evidence>
<dbReference type="PANTHER" id="PTHR43304:SF1">
    <property type="entry name" value="PAC DOMAIN-CONTAINING PROTEIN"/>
    <property type="match status" value="1"/>
</dbReference>
<accession>E6W1S1</accession>
<comment type="subcellular location">
    <subcellularLocation>
        <location evidence="2">Cell membrane</location>
        <topology evidence="2">Multi-pass membrane protein</topology>
    </subcellularLocation>
</comment>
<dbReference type="CDD" id="cd00075">
    <property type="entry name" value="HATPase"/>
    <property type="match status" value="1"/>
</dbReference>
<dbReference type="SUPFAM" id="SSF103190">
    <property type="entry name" value="Sensory domain-like"/>
    <property type="match status" value="1"/>
</dbReference>
<dbReference type="SUPFAM" id="SSF47384">
    <property type="entry name" value="Homodimeric domain of signal transducing histidine kinase"/>
    <property type="match status" value="1"/>
</dbReference>
<evidence type="ECO:0000256" key="3">
    <source>
        <dbReference type="ARBA" id="ARBA00012438"/>
    </source>
</evidence>
<feature type="domain" description="PAS" evidence="16">
    <location>
        <begin position="519"/>
        <end position="596"/>
    </location>
</feature>
<feature type="domain" description="PAC" evidence="17">
    <location>
        <begin position="448"/>
        <end position="500"/>
    </location>
</feature>
<dbReference type="PROSITE" id="PS50109">
    <property type="entry name" value="HIS_KIN"/>
    <property type="match status" value="1"/>
</dbReference>
<dbReference type="Gene3D" id="1.10.287.130">
    <property type="match status" value="1"/>
</dbReference>
<keyword evidence="11 14" id="KW-1133">Transmembrane helix</keyword>
<dbReference type="Pfam" id="PF08447">
    <property type="entry name" value="PAS_3"/>
    <property type="match status" value="1"/>
</dbReference>
<evidence type="ECO:0000256" key="1">
    <source>
        <dbReference type="ARBA" id="ARBA00000085"/>
    </source>
</evidence>
<dbReference type="eggNOG" id="COG3829">
    <property type="taxonomic scope" value="Bacteria"/>
</dbReference>
<dbReference type="OrthoDB" id="9815750at2"/>
<keyword evidence="10" id="KW-0067">ATP-binding</keyword>
<protein>
    <recommendedName>
        <fullName evidence="3">histidine kinase</fullName>
        <ecNumber evidence="3">2.7.13.3</ecNumber>
    </recommendedName>
</protein>
<dbReference type="GO" id="GO:0000155">
    <property type="term" value="F:phosphorelay sensor kinase activity"/>
    <property type="evidence" value="ECO:0007669"/>
    <property type="project" value="InterPro"/>
</dbReference>
<dbReference type="InterPro" id="IPR013655">
    <property type="entry name" value="PAS_fold_3"/>
</dbReference>
<dbReference type="Gene3D" id="3.30.565.10">
    <property type="entry name" value="Histidine kinase-like ATPase, C-terminal domain"/>
    <property type="match status" value="1"/>
</dbReference>
<keyword evidence="19" id="KW-1185">Reference proteome</keyword>
<evidence type="ECO:0000256" key="10">
    <source>
        <dbReference type="ARBA" id="ARBA00022840"/>
    </source>
</evidence>
<dbReference type="CDD" id="cd00130">
    <property type="entry name" value="PAS"/>
    <property type="match status" value="2"/>
</dbReference>
<dbReference type="AlphaFoldDB" id="E6W1S1"/>
<evidence type="ECO:0000256" key="12">
    <source>
        <dbReference type="ARBA" id="ARBA00023012"/>
    </source>
</evidence>
<dbReference type="SUPFAM" id="SSF55785">
    <property type="entry name" value="PYP-like sensor domain (PAS domain)"/>
    <property type="match status" value="2"/>
</dbReference>
<gene>
    <name evidence="18" type="ordered locus">Selin_0709</name>
</gene>
<evidence type="ECO:0000256" key="6">
    <source>
        <dbReference type="ARBA" id="ARBA00022679"/>
    </source>
</evidence>
<dbReference type="NCBIfam" id="TIGR00229">
    <property type="entry name" value="sensory_box"/>
    <property type="match status" value="2"/>
</dbReference>
<dbReference type="InterPro" id="IPR035965">
    <property type="entry name" value="PAS-like_dom_sf"/>
</dbReference>
<dbReference type="GO" id="GO:0005886">
    <property type="term" value="C:plasma membrane"/>
    <property type="evidence" value="ECO:0007669"/>
    <property type="project" value="UniProtKB-SubCell"/>
</dbReference>
<dbReference type="eggNOG" id="COG4191">
    <property type="taxonomic scope" value="Bacteria"/>
</dbReference>
<dbReference type="Pfam" id="PF02518">
    <property type="entry name" value="HATPase_c"/>
    <property type="match status" value="1"/>
</dbReference>
<dbReference type="InParanoid" id="E6W1S1"/>
<dbReference type="InterPro" id="IPR003661">
    <property type="entry name" value="HisK_dim/P_dom"/>
</dbReference>
<evidence type="ECO:0000313" key="19">
    <source>
        <dbReference type="Proteomes" id="UP000002572"/>
    </source>
</evidence>
<dbReference type="GO" id="GO:0005524">
    <property type="term" value="F:ATP binding"/>
    <property type="evidence" value="ECO:0007669"/>
    <property type="project" value="UniProtKB-KW"/>
</dbReference>
<dbReference type="InterPro" id="IPR004358">
    <property type="entry name" value="Sig_transdc_His_kin-like_C"/>
</dbReference>
<dbReference type="SMART" id="SM00387">
    <property type="entry name" value="HATPase_c"/>
    <property type="match status" value="1"/>
</dbReference>
<keyword evidence="6" id="KW-0808">Transferase</keyword>
<dbReference type="STRING" id="653733.Selin_0709"/>
<dbReference type="InterPro" id="IPR036097">
    <property type="entry name" value="HisK_dim/P_sf"/>
</dbReference>
<dbReference type="PROSITE" id="PS50113">
    <property type="entry name" value="PAC"/>
    <property type="match status" value="1"/>
</dbReference>
<keyword evidence="8" id="KW-0547">Nucleotide-binding</keyword>
<dbReference type="Pfam" id="PF02743">
    <property type="entry name" value="dCache_1"/>
    <property type="match status" value="1"/>
</dbReference>
<feature type="domain" description="PAS" evidence="16">
    <location>
        <begin position="370"/>
        <end position="445"/>
    </location>
</feature>